<evidence type="ECO:0000313" key="2">
    <source>
        <dbReference type="Proteomes" id="UP001223501"/>
    </source>
</evidence>
<dbReference type="EMBL" id="CP106831">
    <property type="protein sequence ID" value="WIH97435.1"/>
    <property type="molecule type" value="Genomic_DNA"/>
</dbReference>
<gene>
    <name evidence="1" type="ORF">OBA43_00455</name>
</gene>
<evidence type="ECO:0000313" key="1">
    <source>
        <dbReference type="EMBL" id="WIH97435.1"/>
    </source>
</evidence>
<protein>
    <recommendedName>
        <fullName evidence="3">Lipoprotein</fullName>
    </recommendedName>
</protein>
<dbReference type="Proteomes" id="UP001223501">
    <property type="component" value="Chromosome"/>
</dbReference>
<evidence type="ECO:0008006" key="3">
    <source>
        <dbReference type="Google" id="ProtNLM"/>
    </source>
</evidence>
<dbReference type="RefSeq" id="WP_284583565.1">
    <property type="nucleotide sequence ID" value="NZ_CP106831.1"/>
</dbReference>
<keyword evidence="2" id="KW-1185">Reference proteome</keyword>
<name>A0ABY8VD43_9FLAO</name>
<proteinExistence type="predicted"/>
<sequence>MKRVLLVVLIALGLQSCTIKEEYVIYEDGKIDYNYSLNGNDLKSYIQDEGGYNSLLNEKKEVVENLKKGLTIESLHKIMIEDEDFLNDKRSNAIAYFEENKLLYEKFKQHKVYIDFNELTYSTELNSVSTVISKESEELNTFLFNLFIAIDNPFNTNYLNNQKNINSTSTEIVFNKEDFKTLVSGLMPNFDAGMGDNMVYNNMFNYQLIIHAPTKIVSSTVENANFSLDQKTIRLNFTFNDIISGKNKSAKITY</sequence>
<reference evidence="1 2" key="1">
    <citation type="submission" date="2022-09" db="EMBL/GenBank/DDBJ databases">
        <title>Whole genome sequencing analysis of tet(X)-positive Empedobacter falsenii YWS9-3.</title>
        <authorList>
            <person name="Chen C."/>
            <person name="Lv Y.-L."/>
        </authorList>
    </citation>
    <scope>NUCLEOTIDE SEQUENCE [LARGE SCALE GENOMIC DNA]</scope>
    <source>
        <strain evidence="1 2">YWS9-3_T</strain>
    </source>
</reference>
<accession>A0ABY8VD43</accession>
<organism evidence="1 2">
    <name type="scientific">Empedobacter falsenii</name>
    <dbReference type="NCBI Taxonomy" id="343874"/>
    <lineage>
        <taxon>Bacteria</taxon>
        <taxon>Pseudomonadati</taxon>
        <taxon>Bacteroidota</taxon>
        <taxon>Flavobacteriia</taxon>
        <taxon>Flavobacteriales</taxon>
        <taxon>Weeksellaceae</taxon>
        <taxon>Empedobacter</taxon>
    </lineage>
</organism>
<dbReference type="PROSITE" id="PS51257">
    <property type="entry name" value="PROKAR_LIPOPROTEIN"/>
    <property type="match status" value="1"/>
</dbReference>